<evidence type="ECO:0000313" key="2">
    <source>
        <dbReference type="EMBL" id="WVZ04606.1"/>
    </source>
</evidence>
<reference evidence="2 3" key="1">
    <citation type="journal article" date="2023" name="Life. Sci Alliance">
        <title>Evolutionary insights into 3D genome organization and epigenetic landscape of Vigna mungo.</title>
        <authorList>
            <person name="Junaid A."/>
            <person name="Singh B."/>
            <person name="Bhatia S."/>
        </authorList>
    </citation>
    <scope>NUCLEOTIDE SEQUENCE [LARGE SCALE GENOMIC DNA]</scope>
    <source>
        <strain evidence="2">Urdbean</strain>
    </source>
</reference>
<sequence length="130" mass="14288">MAVRPDMELTSSITHLDTGIFLEEAEKVKTEMRSLRHPWLLAPGQRGEQVNQGPRSPSNSPHLHCVTATVEPAAPSSCIFFAPLNHHDIIKRSKSRSTTPPPSSSSSQIRCASPSRSIITILTESPRRPN</sequence>
<proteinExistence type="predicted"/>
<name>A0AAQ3RUB4_VIGMU</name>
<organism evidence="2 3">
    <name type="scientific">Vigna mungo</name>
    <name type="common">Black gram</name>
    <name type="synonym">Phaseolus mungo</name>
    <dbReference type="NCBI Taxonomy" id="3915"/>
    <lineage>
        <taxon>Eukaryota</taxon>
        <taxon>Viridiplantae</taxon>
        <taxon>Streptophyta</taxon>
        <taxon>Embryophyta</taxon>
        <taxon>Tracheophyta</taxon>
        <taxon>Spermatophyta</taxon>
        <taxon>Magnoliopsida</taxon>
        <taxon>eudicotyledons</taxon>
        <taxon>Gunneridae</taxon>
        <taxon>Pentapetalae</taxon>
        <taxon>rosids</taxon>
        <taxon>fabids</taxon>
        <taxon>Fabales</taxon>
        <taxon>Fabaceae</taxon>
        <taxon>Papilionoideae</taxon>
        <taxon>50 kb inversion clade</taxon>
        <taxon>NPAAA clade</taxon>
        <taxon>indigoferoid/millettioid clade</taxon>
        <taxon>Phaseoleae</taxon>
        <taxon>Vigna</taxon>
    </lineage>
</organism>
<gene>
    <name evidence="2" type="ORF">V8G54_017952</name>
</gene>
<feature type="region of interest" description="Disordered" evidence="1">
    <location>
        <begin position="40"/>
        <end position="63"/>
    </location>
</feature>
<dbReference type="AlphaFoldDB" id="A0AAQ3RUB4"/>
<accession>A0AAQ3RUB4</accession>
<feature type="region of interest" description="Disordered" evidence="1">
    <location>
        <begin position="91"/>
        <end position="130"/>
    </location>
</feature>
<evidence type="ECO:0000256" key="1">
    <source>
        <dbReference type="SAM" id="MobiDB-lite"/>
    </source>
</evidence>
<dbReference type="Proteomes" id="UP001374535">
    <property type="component" value="Chromosome 6"/>
</dbReference>
<dbReference type="EMBL" id="CP144695">
    <property type="protein sequence ID" value="WVZ04606.1"/>
    <property type="molecule type" value="Genomic_DNA"/>
</dbReference>
<feature type="compositionally biased region" description="Polar residues" evidence="1">
    <location>
        <begin position="48"/>
        <end position="61"/>
    </location>
</feature>
<evidence type="ECO:0000313" key="3">
    <source>
        <dbReference type="Proteomes" id="UP001374535"/>
    </source>
</evidence>
<protein>
    <submittedName>
        <fullName evidence="2">Uncharacterized protein</fullName>
    </submittedName>
</protein>
<feature type="compositionally biased region" description="Low complexity" evidence="1">
    <location>
        <begin position="104"/>
        <end position="117"/>
    </location>
</feature>
<keyword evidence="3" id="KW-1185">Reference proteome</keyword>